<comment type="caution">
    <text evidence="3">The sequence shown here is derived from an EMBL/GenBank/DDBJ whole genome shotgun (WGS) entry which is preliminary data.</text>
</comment>
<dbReference type="RefSeq" id="WP_377926924.1">
    <property type="nucleotide sequence ID" value="NZ_JBHUEM010000003.1"/>
</dbReference>
<feature type="region of interest" description="Disordered" evidence="1">
    <location>
        <begin position="407"/>
        <end position="446"/>
    </location>
</feature>
<proteinExistence type="predicted"/>
<evidence type="ECO:0000313" key="4">
    <source>
        <dbReference type="Proteomes" id="UP001597214"/>
    </source>
</evidence>
<evidence type="ECO:0000313" key="3">
    <source>
        <dbReference type="EMBL" id="MFD1735818.1"/>
    </source>
</evidence>
<dbReference type="Pfam" id="PF02120">
    <property type="entry name" value="Flg_hook"/>
    <property type="match status" value="1"/>
</dbReference>
<gene>
    <name evidence="3" type="ORF">ACFSCX_04485</name>
</gene>
<dbReference type="InterPro" id="IPR038610">
    <property type="entry name" value="FliK-like_C_sf"/>
</dbReference>
<dbReference type="InterPro" id="IPR021136">
    <property type="entry name" value="Flagellar_hook_control-like_C"/>
</dbReference>
<dbReference type="Proteomes" id="UP001597214">
    <property type="component" value="Unassembled WGS sequence"/>
</dbReference>
<dbReference type="EMBL" id="JBHUEM010000003">
    <property type="protein sequence ID" value="MFD1735818.1"/>
    <property type="molecule type" value="Genomic_DNA"/>
</dbReference>
<reference evidence="4" key="1">
    <citation type="journal article" date="2019" name="Int. J. Syst. Evol. Microbiol.">
        <title>The Global Catalogue of Microorganisms (GCM) 10K type strain sequencing project: providing services to taxonomists for standard genome sequencing and annotation.</title>
        <authorList>
            <consortium name="The Broad Institute Genomics Platform"/>
            <consortium name="The Broad Institute Genome Sequencing Center for Infectious Disease"/>
            <person name="Wu L."/>
            <person name="Ma J."/>
        </authorList>
    </citation>
    <scope>NUCLEOTIDE SEQUENCE [LARGE SCALE GENOMIC DNA]</scope>
    <source>
        <strain evidence="4">CCUG 49339</strain>
    </source>
</reference>
<evidence type="ECO:0000256" key="1">
    <source>
        <dbReference type="SAM" id="MobiDB-lite"/>
    </source>
</evidence>
<protein>
    <submittedName>
        <fullName evidence="3">Flagellar hook-length control protein FliK</fullName>
    </submittedName>
</protein>
<sequence length="446" mass="49762">MNVAGIPLFSQAPNSKVNDLGKLSGNQSTLFGSLMLQSTSGLQAELIQGMQDVNLQNTMHPLLALLMNSMNGESVEATESSESVLGENLLEELKSLLDQLIQEGLLPQHLNEQMLETEESELPAWFSLLPDDLLTKLTALFKEHTPIEELLGTSSDLQKVESILASYILLDKGNTQHLSGDQKETLQALLKVLHQQFTQQLKSESFTSFMNQPESIQLSKELEKLFTSILAKASDGTKAQVETGVNKLDYLQALYQRASLVERKLTSTSQDSNSKVAFMGVENAGPMSRVQQFALFMEQAPTKQVNQEQFIKDFQSILAKSNFQNATGGMKLLIKLYPENLGQLRIEVIQQQGQLIARIVASNATAKEMLDSQLQGLKNAFTSQNIQVEKIEILNSQNLQQQFDRSLDKDGNNQQSSNRDKNKEQEENQNDSFESAFQEELMNLEV</sequence>
<organism evidence="3 4">
    <name type="scientific">Bacillus salitolerans</name>
    <dbReference type="NCBI Taxonomy" id="1437434"/>
    <lineage>
        <taxon>Bacteria</taxon>
        <taxon>Bacillati</taxon>
        <taxon>Bacillota</taxon>
        <taxon>Bacilli</taxon>
        <taxon>Bacillales</taxon>
        <taxon>Bacillaceae</taxon>
        <taxon>Bacillus</taxon>
    </lineage>
</organism>
<keyword evidence="4" id="KW-1185">Reference proteome</keyword>
<keyword evidence="3" id="KW-0966">Cell projection</keyword>
<dbReference type="Gene3D" id="3.30.750.140">
    <property type="match status" value="1"/>
</dbReference>
<name>A0ABW4LM59_9BACI</name>
<evidence type="ECO:0000259" key="2">
    <source>
        <dbReference type="Pfam" id="PF02120"/>
    </source>
</evidence>
<dbReference type="CDD" id="cd17470">
    <property type="entry name" value="T3SS_Flik_C"/>
    <property type="match status" value="1"/>
</dbReference>
<accession>A0ABW4LM59</accession>
<feature type="domain" description="Flagellar hook-length control protein-like C-terminal" evidence="2">
    <location>
        <begin position="324"/>
        <end position="401"/>
    </location>
</feature>
<keyword evidence="3" id="KW-0282">Flagellum</keyword>
<keyword evidence="3" id="KW-0969">Cilium</keyword>